<dbReference type="AlphaFoldDB" id="K1QTG1"/>
<organism evidence="3">
    <name type="scientific">Magallana gigas</name>
    <name type="common">Pacific oyster</name>
    <name type="synonym">Crassostrea gigas</name>
    <dbReference type="NCBI Taxonomy" id="29159"/>
    <lineage>
        <taxon>Eukaryota</taxon>
        <taxon>Metazoa</taxon>
        <taxon>Spiralia</taxon>
        <taxon>Lophotrochozoa</taxon>
        <taxon>Mollusca</taxon>
        <taxon>Bivalvia</taxon>
        <taxon>Autobranchia</taxon>
        <taxon>Pteriomorphia</taxon>
        <taxon>Ostreida</taxon>
        <taxon>Ostreoidea</taxon>
        <taxon>Ostreidae</taxon>
        <taxon>Magallana</taxon>
    </lineage>
</organism>
<evidence type="ECO:0000256" key="2">
    <source>
        <dbReference type="SAM" id="Phobius"/>
    </source>
</evidence>
<feature type="transmembrane region" description="Helical" evidence="2">
    <location>
        <begin position="34"/>
        <end position="55"/>
    </location>
</feature>
<protein>
    <submittedName>
        <fullName evidence="3">Uncharacterized protein</fullName>
    </submittedName>
</protein>
<sequence>MAYFYGSDPFFNEELGISRFRCNRLSSVNKTWSLFYGGLILLITITIIVSLICLYSKIGLNIRDHLKRTKINRHHNTVKHAPGNVSNSDDRLSYTERDTQSHATDDRTEETGLSTMCRSTSTCRELEDVTSTKTMEENTYPGCRV</sequence>
<keyword evidence="2" id="KW-1133">Transmembrane helix</keyword>
<evidence type="ECO:0000313" key="3">
    <source>
        <dbReference type="EMBL" id="EKC34514.1"/>
    </source>
</evidence>
<feature type="region of interest" description="Disordered" evidence="1">
    <location>
        <begin position="75"/>
        <end position="111"/>
    </location>
</feature>
<evidence type="ECO:0000256" key="1">
    <source>
        <dbReference type="SAM" id="MobiDB-lite"/>
    </source>
</evidence>
<dbReference type="InParanoid" id="K1QTG1"/>
<keyword evidence="2" id="KW-0472">Membrane</keyword>
<gene>
    <name evidence="3" type="ORF">CGI_10009464</name>
</gene>
<dbReference type="EMBL" id="JH816409">
    <property type="protein sequence ID" value="EKC34514.1"/>
    <property type="molecule type" value="Genomic_DNA"/>
</dbReference>
<keyword evidence="2" id="KW-0812">Transmembrane</keyword>
<feature type="compositionally biased region" description="Basic and acidic residues" evidence="1">
    <location>
        <begin position="88"/>
        <end position="110"/>
    </location>
</feature>
<reference evidence="3" key="1">
    <citation type="journal article" date="2012" name="Nature">
        <title>The oyster genome reveals stress adaptation and complexity of shell formation.</title>
        <authorList>
            <person name="Zhang G."/>
            <person name="Fang X."/>
            <person name="Guo X."/>
            <person name="Li L."/>
            <person name="Luo R."/>
            <person name="Xu F."/>
            <person name="Yang P."/>
            <person name="Zhang L."/>
            <person name="Wang X."/>
            <person name="Qi H."/>
            <person name="Xiong Z."/>
            <person name="Que H."/>
            <person name="Xie Y."/>
            <person name="Holland P.W."/>
            <person name="Paps J."/>
            <person name="Zhu Y."/>
            <person name="Wu F."/>
            <person name="Chen Y."/>
            <person name="Wang J."/>
            <person name="Peng C."/>
            <person name="Meng J."/>
            <person name="Yang L."/>
            <person name="Liu J."/>
            <person name="Wen B."/>
            <person name="Zhang N."/>
            <person name="Huang Z."/>
            <person name="Zhu Q."/>
            <person name="Feng Y."/>
            <person name="Mount A."/>
            <person name="Hedgecock D."/>
            <person name="Xu Z."/>
            <person name="Liu Y."/>
            <person name="Domazet-Loso T."/>
            <person name="Du Y."/>
            <person name="Sun X."/>
            <person name="Zhang S."/>
            <person name="Liu B."/>
            <person name="Cheng P."/>
            <person name="Jiang X."/>
            <person name="Li J."/>
            <person name="Fan D."/>
            <person name="Wang W."/>
            <person name="Fu W."/>
            <person name="Wang T."/>
            <person name="Wang B."/>
            <person name="Zhang J."/>
            <person name="Peng Z."/>
            <person name="Li Y."/>
            <person name="Li N."/>
            <person name="Wang J."/>
            <person name="Chen M."/>
            <person name="He Y."/>
            <person name="Tan F."/>
            <person name="Song X."/>
            <person name="Zheng Q."/>
            <person name="Huang R."/>
            <person name="Yang H."/>
            <person name="Du X."/>
            <person name="Chen L."/>
            <person name="Yang M."/>
            <person name="Gaffney P.M."/>
            <person name="Wang S."/>
            <person name="Luo L."/>
            <person name="She Z."/>
            <person name="Ming Y."/>
            <person name="Huang W."/>
            <person name="Zhang S."/>
            <person name="Huang B."/>
            <person name="Zhang Y."/>
            <person name="Qu T."/>
            <person name="Ni P."/>
            <person name="Miao G."/>
            <person name="Wang J."/>
            <person name="Wang Q."/>
            <person name="Steinberg C.E."/>
            <person name="Wang H."/>
            <person name="Li N."/>
            <person name="Qian L."/>
            <person name="Zhang G."/>
            <person name="Li Y."/>
            <person name="Yang H."/>
            <person name="Liu X."/>
            <person name="Wang J."/>
            <person name="Yin Y."/>
            <person name="Wang J."/>
        </authorList>
    </citation>
    <scope>NUCLEOTIDE SEQUENCE [LARGE SCALE GENOMIC DNA]</scope>
    <source>
        <strain evidence="3">05x7-T-G4-1.051#20</strain>
    </source>
</reference>
<accession>K1QTG1</accession>
<name>K1QTG1_MAGGI</name>
<proteinExistence type="predicted"/>
<dbReference type="HOGENOM" id="CLU_1788722_0_0_1"/>